<comment type="caution">
    <text evidence="1">The sequence shown here is derived from an EMBL/GenBank/DDBJ whole genome shotgun (WGS) entry which is preliminary data.</text>
</comment>
<reference evidence="1 2" key="1">
    <citation type="journal article" date="2017" name="Nat. Commun.">
        <title>Genome assembly with in vitro proximity ligation data and whole-genome triplication in lettuce.</title>
        <authorList>
            <person name="Reyes-Chin-Wo S."/>
            <person name="Wang Z."/>
            <person name="Yang X."/>
            <person name="Kozik A."/>
            <person name="Arikit S."/>
            <person name="Song C."/>
            <person name="Xia L."/>
            <person name="Froenicke L."/>
            <person name="Lavelle D.O."/>
            <person name="Truco M.J."/>
            <person name="Xia R."/>
            <person name="Zhu S."/>
            <person name="Xu C."/>
            <person name="Xu H."/>
            <person name="Xu X."/>
            <person name="Cox K."/>
            <person name="Korf I."/>
            <person name="Meyers B.C."/>
            <person name="Michelmore R.W."/>
        </authorList>
    </citation>
    <scope>NUCLEOTIDE SEQUENCE [LARGE SCALE GENOMIC DNA]</scope>
    <source>
        <strain evidence="2">cv. Salinas</strain>
        <tissue evidence="1">Seedlings</tissue>
    </source>
</reference>
<gene>
    <name evidence="1" type="ORF">LSAT_V11C600306580</name>
</gene>
<dbReference type="Proteomes" id="UP000235145">
    <property type="component" value="Unassembled WGS sequence"/>
</dbReference>
<keyword evidence="2" id="KW-1185">Reference proteome</keyword>
<proteinExistence type="predicted"/>
<dbReference type="PANTHER" id="PTHR36617:SF16">
    <property type="entry name" value="OS04G0516500 PROTEIN"/>
    <property type="match status" value="1"/>
</dbReference>
<name>A0A9R1V5U7_LACSA</name>
<dbReference type="EMBL" id="NBSK02000006">
    <property type="protein sequence ID" value="KAJ0199062.1"/>
    <property type="molecule type" value="Genomic_DNA"/>
</dbReference>
<evidence type="ECO:0000313" key="1">
    <source>
        <dbReference type="EMBL" id="KAJ0199062.1"/>
    </source>
</evidence>
<organism evidence="1 2">
    <name type="scientific">Lactuca sativa</name>
    <name type="common">Garden lettuce</name>
    <dbReference type="NCBI Taxonomy" id="4236"/>
    <lineage>
        <taxon>Eukaryota</taxon>
        <taxon>Viridiplantae</taxon>
        <taxon>Streptophyta</taxon>
        <taxon>Embryophyta</taxon>
        <taxon>Tracheophyta</taxon>
        <taxon>Spermatophyta</taxon>
        <taxon>Magnoliopsida</taxon>
        <taxon>eudicotyledons</taxon>
        <taxon>Gunneridae</taxon>
        <taxon>Pentapetalae</taxon>
        <taxon>asterids</taxon>
        <taxon>campanulids</taxon>
        <taxon>Asterales</taxon>
        <taxon>Asteraceae</taxon>
        <taxon>Cichorioideae</taxon>
        <taxon>Cichorieae</taxon>
        <taxon>Lactucinae</taxon>
        <taxon>Lactuca</taxon>
    </lineage>
</organism>
<evidence type="ECO:0000313" key="2">
    <source>
        <dbReference type="Proteomes" id="UP000235145"/>
    </source>
</evidence>
<accession>A0A9R1V5U7</accession>
<protein>
    <recommendedName>
        <fullName evidence="3">Reverse transcriptase zinc-binding domain-containing protein</fullName>
    </recommendedName>
</protein>
<evidence type="ECO:0008006" key="3">
    <source>
        <dbReference type="Google" id="ProtNLM"/>
    </source>
</evidence>
<dbReference type="AlphaFoldDB" id="A0A9R1V5U7"/>
<dbReference type="PANTHER" id="PTHR36617">
    <property type="entry name" value="PROTEIN, PUTATIVE-RELATED"/>
    <property type="match status" value="1"/>
</dbReference>
<sequence length="182" mass="20963">MRLYGHYGGLLHDVRHSGGREVWQTIVDCIKRMESENVLDSDAFSIVMGDGYVAWFWEDVWCGGMLFKTQFHRLFFLSLLKDGLVSDFWTSGGWSWSLDPSGVFSVSSMRRYIDSISLSWIEGVELESILCPICHSEVESVSHLFFQCKTACQSWRRLEVWLDVSFPIDPGVSEMLDWIDSL</sequence>